<dbReference type="CDD" id="cd17039">
    <property type="entry name" value="Ubl_ubiquitin_like"/>
    <property type="match status" value="1"/>
</dbReference>
<evidence type="ECO:0000259" key="1">
    <source>
        <dbReference type="Pfam" id="PF00240"/>
    </source>
</evidence>
<organism evidence="2 3">
    <name type="scientific">Mesorhabditis spiculigera</name>
    <dbReference type="NCBI Taxonomy" id="96644"/>
    <lineage>
        <taxon>Eukaryota</taxon>
        <taxon>Metazoa</taxon>
        <taxon>Ecdysozoa</taxon>
        <taxon>Nematoda</taxon>
        <taxon>Chromadorea</taxon>
        <taxon>Rhabditida</taxon>
        <taxon>Rhabditina</taxon>
        <taxon>Rhabditomorpha</taxon>
        <taxon>Rhabditoidea</taxon>
        <taxon>Rhabditidae</taxon>
        <taxon>Mesorhabditinae</taxon>
        <taxon>Mesorhabditis</taxon>
    </lineage>
</organism>
<dbReference type="EMBL" id="CATQJA010001709">
    <property type="protein sequence ID" value="CAJ0568297.1"/>
    <property type="molecule type" value="Genomic_DNA"/>
</dbReference>
<sequence>MIIKIRGCSGKRKKMEVSETDTVWYILHQTAKLRAHTSELFYKGKKLEKFCTLAYYKVSDGDQLQIVDRNSENCTIT</sequence>
<dbReference type="Pfam" id="PF00240">
    <property type="entry name" value="ubiquitin"/>
    <property type="match status" value="1"/>
</dbReference>
<feature type="domain" description="Ubiquitin-like" evidence="1">
    <location>
        <begin position="3"/>
        <end position="67"/>
    </location>
</feature>
<gene>
    <name evidence="2" type="ORF">MSPICULIGERA_LOCUS6821</name>
</gene>
<accession>A0AA36CFX4</accession>
<dbReference type="SUPFAM" id="SSF54236">
    <property type="entry name" value="Ubiquitin-like"/>
    <property type="match status" value="1"/>
</dbReference>
<feature type="non-terminal residue" evidence="2">
    <location>
        <position position="1"/>
    </location>
</feature>
<proteinExistence type="predicted"/>
<evidence type="ECO:0000313" key="3">
    <source>
        <dbReference type="Proteomes" id="UP001177023"/>
    </source>
</evidence>
<comment type="caution">
    <text evidence="2">The sequence shown here is derived from an EMBL/GenBank/DDBJ whole genome shotgun (WGS) entry which is preliminary data.</text>
</comment>
<protein>
    <recommendedName>
        <fullName evidence="1">Ubiquitin-like domain-containing protein</fullName>
    </recommendedName>
</protein>
<dbReference type="InterPro" id="IPR000626">
    <property type="entry name" value="Ubiquitin-like_dom"/>
</dbReference>
<dbReference type="Proteomes" id="UP001177023">
    <property type="component" value="Unassembled WGS sequence"/>
</dbReference>
<name>A0AA36CFX4_9BILA</name>
<dbReference type="AlphaFoldDB" id="A0AA36CFX4"/>
<dbReference type="Gene3D" id="3.10.20.90">
    <property type="entry name" value="Phosphatidylinositol 3-kinase Catalytic Subunit, Chain A, domain 1"/>
    <property type="match status" value="1"/>
</dbReference>
<dbReference type="InterPro" id="IPR029071">
    <property type="entry name" value="Ubiquitin-like_domsf"/>
</dbReference>
<evidence type="ECO:0000313" key="2">
    <source>
        <dbReference type="EMBL" id="CAJ0568297.1"/>
    </source>
</evidence>
<reference evidence="2" key="1">
    <citation type="submission" date="2023-06" db="EMBL/GenBank/DDBJ databases">
        <authorList>
            <person name="Delattre M."/>
        </authorList>
    </citation>
    <scope>NUCLEOTIDE SEQUENCE</scope>
    <source>
        <strain evidence="2">AF72</strain>
    </source>
</reference>
<keyword evidence="3" id="KW-1185">Reference proteome</keyword>